<dbReference type="Proteomes" id="UP000237755">
    <property type="component" value="Unassembled WGS sequence"/>
</dbReference>
<dbReference type="SUPFAM" id="SSF81923">
    <property type="entry name" value="Double Clp-N motif"/>
    <property type="match status" value="1"/>
</dbReference>
<dbReference type="RefSeq" id="WP_133161241.1">
    <property type="nucleotide sequence ID" value="NZ_MPZN01000115.1"/>
</dbReference>
<evidence type="ECO:0000256" key="4">
    <source>
        <dbReference type="SAM" id="MobiDB-lite"/>
    </source>
</evidence>
<evidence type="ECO:0000256" key="2">
    <source>
        <dbReference type="ARBA" id="ARBA00022840"/>
    </source>
</evidence>
<evidence type="ECO:0000256" key="3">
    <source>
        <dbReference type="PROSITE-ProRule" id="PRU01251"/>
    </source>
</evidence>
<proteinExistence type="predicted"/>
<organism evidence="6 7">
    <name type="scientific">Microterricola pindariensis</name>
    <dbReference type="NCBI Taxonomy" id="478010"/>
    <lineage>
        <taxon>Bacteria</taxon>
        <taxon>Bacillati</taxon>
        <taxon>Actinomycetota</taxon>
        <taxon>Actinomycetes</taxon>
        <taxon>Micrococcales</taxon>
        <taxon>Microbacteriaceae</taxon>
        <taxon>Microterricola</taxon>
    </lineage>
</organism>
<dbReference type="PANTHER" id="PTHR11638:SF18">
    <property type="entry name" value="HEAT SHOCK PROTEIN 104"/>
    <property type="match status" value="1"/>
</dbReference>
<dbReference type="PANTHER" id="PTHR11638">
    <property type="entry name" value="ATP-DEPENDENT CLP PROTEASE"/>
    <property type="match status" value="1"/>
</dbReference>
<evidence type="ECO:0000256" key="1">
    <source>
        <dbReference type="ARBA" id="ARBA00022741"/>
    </source>
</evidence>
<keyword evidence="3" id="KW-0677">Repeat</keyword>
<keyword evidence="7" id="KW-1185">Reference proteome</keyword>
<feature type="non-terminal residue" evidence="6">
    <location>
        <position position="249"/>
    </location>
</feature>
<dbReference type="InterPro" id="IPR027417">
    <property type="entry name" value="P-loop_NTPase"/>
</dbReference>
<gene>
    <name evidence="6" type="ORF">GY24_17065</name>
</gene>
<evidence type="ECO:0000313" key="7">
    <source>
        <dbReference type="Proteomes" id="UP000237755"/>
    </source>
</evidence>
<dbReference type="SUPFAM" id="SSF52540">
    <property type="entry name" value="P-loop containing nucleoside triphosphate hydrolases"/>
    <property type="match status" value="1"/>
</dbReference>
<dbReference type="EMBL" id="MPZN01000115">
    <property type="protein sequence ID" value="PPL14128.1"/>
    <property type="molecule type" value="Genomic_DNA"/>
</dbReference>
<feature type="domain" description="Clp R" evidence="5">
    <location>
        <begin position="34"/>
        <end position="177"/>
    </location>
</feature>
<dbReference type="InterPro" id="IPR050130">
    <property type="entry name" value="ClpA_ClpB"/>
</dbReference>
<comment type="caution">
    <text evidence="6">The sequence shown here is derived from an EMBL/GenBank/DDBJ whole genome shotgun (WGS) entry which is preliminary data.</text>
</comment>
<accession>A0ABX5ASE1</accession>
<dbReference type="Pfam" id="PF02861">
    <property type="entry name" value="Clp_N"/>
    <property type="match status" value="1"/>
</dbReference>
<feature type="region of interest" description="Disordered" evidence="4">
    <location>
        <begin position="171"/>
        <end position="192"/>
    </location>
</feature>
<reference evidence="6 7" key="1">
    <citation type="journal article" date="2008" name="Int. J. Syst. Evol. Microbiol.">
        <title>Leifsonia pindariensis sp. nov., isolated from the Pindari glacier of the Indian Himalayas, and emended description of the genus Leifsonia.</title>
        <authorList>
            <person name="Reddy G.S."/>
            <person name="Prabagaran S.R."/>
            <person name="Shivaji S."/>
        </authorList>
    </citation>
    <scope>NUCLEOTIDE SEQUENCE [LARGE SCALE GENOMIC DNA]</scope>
    <source>
        <strain evidence="6 7">PON 10</strain>
    </source>
</reference>
<keyword evidence="1" id="KW-0547">Nucleotide-binding</keyword>
<evidence type="ECO:0000313" key="6">
    <source>
        <dbReference type="EMBL" id="PPL14128.1"/>
    </source>
</evidence>
<sequence>MPEDFTEPGANSFDEFLSRYLAGEQARQARSIDLSRFLTARTQSILRQAGRFALERGQTELDALHILRVIVEDESVSQAIARIGVAPEHIITATEARLPAATDVADIDAATITPSASRALFHSYQVARSSGSTYIDPEHLFFALVLGQDAPAGQVLARAGVTAEALTQQIREPVTAGEPGDAGLGDREKAGGAAASATPMLDAFGTDLTQRAADGELDPVIGRADEIEQTIEILSRRTKNNPVLVGEAG</sequence>
<evidence type="ECO:0000259" key="5">
    <source>
        <dbReference type="PROSITE" id="PS51903"/>
    </source>
</evidence>
<protein>
    <submittedName>
        <fullName evidence="6">AAA family ATPase</fullName>
    </submittedName>
</protein>
<dbReference type="InterPro" id="IPR036628">
    <property type="entry name" value="Clp_N_dom_sf"/>
</dbReference>
<dbReference type="PROSITE" id="PS51903">
    <property type="entry name" value="CLP_R"/>
    <property type="match status" value="1"/>
</dbReference>
<name>A0ABX5ASE1_9MICO</name>
<dbReference type="InterPro" id="IPR004176">
    <property type="entry name" value="Clp_R_N"/>
</dbReference>
<dbReference type="Gene3D" id="1.10.1780.10">
    <property type="entry name" value="Clp, N-terminal domain"/>
    <property type="match status" value="1"/>
</dbReference>
<dbReference type="Gene3D" id="3.40.50.300">
    <property type="entry name" value="P-loop containing nucleotide triphosphate hydrolases"/>
    <property type="match status" value="1"/>
</dbReference>
<keyword evidence="2" id="KW-0067">ATP-binding</keyword>